<accession>A0ABM8V1Z4</accession>
<evidence type="ECO:0000313" key="1">
    <source>
        <dbReference type="EMBL" id="CAG5080745.1"/>
    </source>
</evidence>
<dbReference type="EMBL" id="CAJRAY010000019">
    <property type="protein sequence ID" value="CAG5080745.1"/>
    <property type="molecule type" value="Genomic_DNA"/>
</dbReference>
<name>A0ABM8V1Z4_THEXY</name>
<evidence type="ECO:0000313" key="2">
    <source>
        <dbReference type="Proteomes" id="UP000681526"/>
    </source>
</evidence>
<sequence>MLIARFYWPQRSAVYKFTDRESNHFSLEVHKSRSENLESFWASREAVRSKMIWLRALSRETDITLSAPVMNVQGDLVTIVDGVACSLLTWVEGEVRKDFASVEKVSAIGEMTGKLHRQSSNWAIPESFTRPVLDDARIMKAFVSLESASLVGQASRGLRSGLSCFVPTPDITRCREIMSSCWKDSISRRCSIR</sequence>
<proteinExistence type="predicted"/>
<gene>
    <name evidence="1" type="primary">txxe 3922</name>
    <name evidence="1" type="ORF">TXXE_04485</name>
</gene>
<dbReference type="InterPro" id="IPR011009">
    <property type="entry name" value="Kinase-like_dom_sf"/>
</dbReference>
<protein>
    <recommendedName>
        <fullName evidence="3">Aminoglycoside phosphotransferase domain-containing protein</fullName>
    </recommendedName>
</protein>
<comment type="caution">
    <text evidence="1">The sequence shown here is derived from an EMBL/GenBank/DDBJ whole genome shotgun (WGS) entry which is preliminary data.</text>
</comment>
<dbReference type="SUPFAM" id="SSF56112">
    <property type="entry name" value="Protein kinase-like (PK-like)"/>
    <property type="match status" value="1"/>
</dbReference>
<evidence type="ECO:0008006" key="3">
    <source>
        <dbReference type="Google" id="ProtNLM"/>
    </source>
</evidence>
<organism evidence="1 2">
    <name type="scientific">Thermobacillus xylanilyticus</name>
    <dbReference type="NCBI Taxonomy" id="76633"/>
    <lineage>
        <taxon>Bacteria</taxon>
        <taxon>Bacillati</taxon>
        <taxon>Bacillota</taxon>
        <taxon>Bacilli</taxon>
        <taxon>Bacillales</taxon>
        <taxon>Paenibacillaceae</taxon>
        <taxon>Thermobacillus</taxon>
    </lineage>
</organism>
<dbReference type="Proteomes" id="UP000681526">
    <property type="component" value="Unassembled WGS sequence"/>
</dbReference>
<keyword evidence="2" id="KW-1185">Reference proteome</keyword>
<reference evidence="1 2" key="1">
    <citation type="submission" date="2021-04" db="EMBL/GenBank/DDBJ databases">
        <authorList>
            <person name="Rakotoarivonina H."/>
        </authorList>
    </citation>
    <scope>NUCLEOTIDE SEQUENCE [LARGE SCALE GENOMIC DNA]</scope>
    <source>
        <strain evidence="1 2">XE</strain>
    </source>
</reference>